<gene>
    <name evidence="2" type="ORF">AMTR_s00141p00046560</name>
</gene>
<dbReference type="Proteomes" id="UP000017836">
    <property type="component" value="Unassembled WGS sequence"/>
</dbReference>
<organism evidence="2 3">
    <name type="scientific">Amborella trichopoda</name>
    <dbReference type="NCBI Taxonomy" id="13333"/>
    <lineage>
        <taxon>Eukaryota</taxon>
        <taxon>Viridiplantae</taxon>
        <taxon>Streptophyta</taxon>
        <taxon>Embryophyta</taxon>
        <taxon>Tracheophyta</taxon>
        <taxon>Spermatophyta</taxon>
        <taxon>Magnoliopsida</taxon>
        <taxon>Amborellales</taxon>
        <taxon>Amborellaceae</taxon>
        <taxon>Amborella</taxon>
    </lineage>
</organism>
<name>W1PG93_AMBTC</name>
<evidence type="ECO:0000313" key="2">
    <source>
        <dbReference type="EMBL" id="ERN06993.1"/>
    </source>
</evidence>
<reference evidence="3" key="1">
    <citation type="journal article" date="2013" name="Science">
        <title>The Amborella genome and the evolution of flowering plants.</title>
        <authorList>
            <consortium name="Amborella Genome Project"/>
        </authorList>
    </citation>
    <scope>NUCLEOTIDE SEQUENCE [LARGE SCALE GENOMIC DNA]</scope>
</reference>
<evidence type="ECO:0000313" key="3">
    <source>
        <dbReference type="Proteomes" id="UP000017836"/>
    </source>
</evidence>
<keyword evidence="3" id="KW-1185">Reference proteome</keyword>
<dbReference type="Gramene" id="ERN06993">
    <property type="protein sequence ID" value="ERN06993"/>
    <property type="gene ID" value="AMTR_s00141p00046560"/>
</dbReference>
<feature type="region of interest" description="Disordered" evidence="1">
    <location>
        <begin position="1"/>
        <end position="25"/>
    </location>
</feature>
<evidence type="ECO:0000256" key="1">
    <source>
        <dbReference type="SAM" id="MobiDB-lite"/>
    </source>
</evidence>
<dbReference type="AlphaFoldDB" id="W1PG93"/>
<dbReference type="HOGENOM" id="CLU_2149255_0_0_1"/>
<accession>W1PG93</accession>
<protein>
    <submittedName>
        <fullName evidence="2">Uncharacterized protein</fullName>
    </submittedName>
</protein>
<proteinExistence type="predicted"/>
<sequence>MSTQPYSGCNVRFSEEEKQNSGSTANVAVDSANVVNTLFFETQRKGSNRPTTSLGGPRALFGIIETWRTGNGANDTATGTSLRDFKKCTKGKPRWAKFVEDGFDTFLDNFNG</sequence>
<dbReference type="EMBL" id="KI393843">
    <property type="protein sequence ID" value="ERN06993.1"/>
    <property type="molecule type" value="Genomic_DNA"/>
</dbReference>